<gene>
    <name evidence="2" type="ORF">PTTG_06789</name>
</gene>
<accession>A0A180GG18</accession>
<reference evidence="3" key="4">
    <citation type="submission" date="2025-05" db="UniProtKB">
        <authorList>
            <consortium name="EnsemblFungi"/>
        </authorList>
    </citation>
    <scope>IDENTIFICATION</scope>
    <source>
        <strain evidence="3">isolate 1-1 / race 1 (BBBD)</strain>
    </source>
</reference>
<dbReference type="OrthoDB" id="2507457at2759"/>
<reference evidence="2" key="2">
    <citation type="submission" date="2016-05" db="EMBL/GenBank/DDBJ databases">
        <title>Comparative analysis highlights variable genome content of wheat rusts and divergence of the mating loci.</title>
        <authorList>
            <person name="Cuomo C.A."/>
            <person name="Bakkeren G."/>
            <person name="Szabo L."/>
            <person name="Khalil H."/>
            <person name="Joly D."/>
            <person name="Goldberg J."/>
            <person name="Young S."/>
            <person name="Zeng Q."/>
            <person name="Fellers J."/>
        </authorList>
    </citation>
    <scope>NUCLEOTIDE SEQUENCE [LARGE SCALE GENOMIC DNA]</scope>
    <source>
        <strain evidence="2">1-1 BBBD Race 1</strain>
    </source>
</reference>
<evidence type="ECO:0000313" key="2">
    <source>
        <dbReference type="EMBL" id="OAV91272.1"/>
    </source>
</evidence>
<evidence type="ECO:0000313" key="3">
    <source>
        <dbReference type="EnsemblFungi" id="PTTG_06789-t43_1-p1"/>
    </source>
</evidence>
<evidence type="ECO:0000256" key="1">
    <source>
        <dbReference type="SAM" id="MobiDB-lite"/>
    </source>
</evidence>
<keyword evidence="4" id="KW-1185">Reference proteome</keyword>
<dbReference type="STRING" id="630390.A0A180GG18"/>
<sequence>MLILLGSSTLGGIHPSSREEPPNNANGGFYNPGFENQHSNPSREETPKQVKSRRKRLDPSIVESLKHLEVDQLRQKVNAHARYKHLTADDRCVFTKAYNKYQKEIHVMAAERLLRLNPVLKHLGNRGCFRGSTMYNNFCEYDVEARKLFYNYDLHQDNQKRECGRLWKNLNQAEKEQYKDLAFLALLPNPFGRGDCNGPDGGTSEASCPKTREITFSSRLRLSTGAKSPRTREAKFVSGGRFLGEQFINMFLQDKKTNIEMNFLLFVGGQEVIRRATGQLAQVTKPRKTCKRKVGAPKSPWNFGGKGANYKAARDKLNLAISKATNGLHKQWPGKTTAATLKKLWVTFSIKDNKHGIKTTHFCVKPGAMRDKQLRLILRVFHKDLVVLTELPAADAPKTLGADPDNLPTGQEATQSSRTTLNKGSATNAKNARGSDSATKSKKGFVSDNTKTASKESIKDKSLKKKQKKLTVQEEYDDEEEDKDKDEDKEDKEDKDNSGSATLTIAVA</sequence>
<dbReference type="Proteomes" id="UP000005240">
    <property type="component" value="Unassembled WGS sequence"/>
</dbReference>
<dbReference type="AlphaFoldDB" id="A0A180GG18"/>
<dbReference type="VEuPathDB" id="FungiDB:PTTG_06789"/>
<proteinExistence type="predicted"/>
<reference evidence="2" key="1">
    <citation type="submission" date="2009-11" db="EMBL/GenBank/DDBJ databases">
        <authorList>
            <consortium name="The Broad Institute Genome Sequencing Platform"/>
            <person name="Ward D."/>
            <person name="Feldgarden M."/>
            <person name="Earl A."/>
            <person name="Young S.K."/>
            <person name="Zeng Q."/>
            <person name="Koehrsen M."/>
            <person name="Alvarado L."/>
            <person name="Berlin A."/>
            <person name="Bochicchio J."/>
            <person name="Borenstein D."/>
            <person name="Chapman S.B."/>
            <person name="Chen Z."/>
            <person name="Engels R."/>
            <person name="Freedman E."/>
            <person name="Gellesch M."/>
            <person name="Goldberg J."/>
            <person name="Griggs A."/>
            <person name="Gujja S."/>
            <person name="Heilman E."/>
            <person name="Heiman D."/>
            <person name="Hepburn T."/>
            <person name="Howarth C."/>
            <person name="Jen D."/>
            <person name="Larson L."/>
            <person name="Lewis B."/>
            <person name="Mehta T."/>
            <person name="Park D."/>
            <person name="Pearson M."/>
            <person name="Roberts A."/>
            <person name="Saif S."/>
            <person name="Shea T."/>
            <person name="Shenoy N."/>
            <person name="Sisk P."/>
            <person name="Stolte C."/>
            <person name="Sykes S."/>
            <person name="Thomson T."/>
            <person name="Walk T."/>
            <person name="White J."/>
            <person name="Yandava C."/>
            <person name="Izard J."/>
            <person name="Baranova O.V."/>
            <person name="Blanton J.M."/>
            <person name="Tanner A.C."/>
            <person name="Dewhirst F.E."/>
            <person name="Haas B."/>
            <person name="Nusbaum C."/>
            <person name="Birren B."/>
        </authorList>
    </citation>
    <scope>NUCLEOTIDE SEQUENCE [LARGE SCALE GENOMIC DNA]</scope>
    <source>
        <strain evidence="2">1-1 BBBD Race 1</strain>
    </source>
</reference>
<evidence type="ECO:0000313" key="4">
    <source>
        <dbReference type="Proteomes" id="UP000005240"/>
    </source>
</evidence>
<reference evidence="3 4" key="3">
    <citation type="journal article" date="2017" name="G3 (Bethesda)">
        <title>Comparative analysis highlights variable genome content of wheat rusts and divergence of the mating loci.</title>
        <authorList>
            <person name="Cuomo C.A."/>
            <person name="Bakkeren G."/>
            <person name="Khalil H.B."/>
            <person name="Panwar V."/>
            <person name="Joly D."/>
            <person name="Linning R."/>
            <person name="Sakthikumar S."/>
            <person name="Song X."/>
            <person name="Adiconis X."/>
            <person name="Fan L."/>
            <person name="Goldberg J.M."/>
            <person name="Levin J.Z."/>
            <person name="Young S."/>
            <person name="Zeng Q."/>
            <person name="Anikster Y."/>
            <person name="Bruce M."/>
            <person name="Wang M."/>
            <person name="Yin C."/>
            <person name="McCallum B."/>
            <person name="Szabo L.J."/>
            <person name="Hulbert S."/>
            <person name="Chen X."/>
            <person name="Fellers J.P."/>
        </authorList>
    </citation>
    <scope>NUCLEOTIDE SEQUENCE</scope>
    <source>
        <strain evidence="4">Isolate 1-1 / race 1 (BBBD)</strain>
        <strain evidence="3">isolate 1-1 / race 1 (BBBD)</strain>
    </source>
</reference>
<name>A0A180GG18_PUCT1</name>
<dbReference type="EnsemblFungi" id="PTTG_06789-t43_1">
    <property type="protein sequence ID" value="PTTG_06789-t43_1-p1"/>
    <property type="gene ID" value="PTTG_06789"/>
</dbReference>
<feature type="compositionally biased region" description="Polar residues" evidence="1">
    <location>
        <begin position="498"/>
        <end position="508"/>
    </location>
</feature>
<protein>
    <submittedName>
        <fullName evidence="2 3">Uncharacterized protein</fullName>
    </submittedName>
</protein>
<feature type="region of interest" description="Disordered" evidence="1">
    <location>
        <begin position="6"/>
        <end position="57"/>
    </location>
</feature>
<dbReference type="SUPFAM" id="SSF47095">
    <property type="entry name" value="HMG-box"/>
    <property type="match status" value="1"/>
</dbReference>
<dbReference type="InterPro" id="IPR036910">
    <property type="entry name" value="HMG_box_dom_sf"/>
</dbReference>
<organism evidence="2">
    <name type="scientific">Puccinia triticina (isolate 1-1 / race 1 (BBBD))</name>
    <name type="common">Brown leaf rust fungus</name>
    <dbReference type="NCBI Taxonomy" id="630390"/>
    <lineage>
        <taxon>Eukaryota</taxon>
        <taxon>Fungi</taxon>
        <taxon>Dikarya</taxon>
        <taxon>Basidiomycota</taxon>
        <taxon>Pucciniomycotina</taxon>
        <taxon>Pucciniomycetes</taxon>
        <taxon>Pucciniales</taxon>
        <taxon>Pucciniaceae</taxon>
        <taxon>Puccinia</taxon>
    </lineage>
</organism>
<dbReference type="EMBL" id="ADAS02000083">
    <property type="protein sequence ID" value="OAV91272.1"/>
    <property type="molecule type" value="Genomic_DNA"/>
</dbReference>
<feature type="region of interest" description="Disordered" evidence="1">
    <location>
        <begin position="396"/>
        <end position="508"/>
    </location>
</feature>
<feature type="compositionally biased region" description="Polar residues" evidence="1">
    <location>
        <begin position="408"/>
        <end position="438"/>
    </location>
</feature>
<feature type="compositionally biased region" description="Acidic residues" evidence="1">
    <location>
        <begin position="474"/>
        <end position="491"/>
    </location>
</feature>